<dbReference type="Proteomes" id="UP001227543">
    <property type="component" value="Unassembled WGS sequence"/>
</dbReference>
<reference evidence="1 2" key="1">
    <citation type="submission" date="2016-10" db="EMBL/GenBank/DDBJ databases">
        <title>The genome sequence of Colletotrichum fioriniae PJ7.</title>
        <authorList>
            <person name="Baroncelli R."/>
        </authorList>
    </citation>
    <scope>NUCLEOTIDE SEQUENCE [LARGE SCALE GENOMIC DNA]</scope>
    <source>
        <strain evidence="1 2">Tom-12</strain>
    </source>
</reference>
<dbReference type="EMBL" id="MLFU01000004">
    <property type="protein sequence ID" value="KAK1509629.1"/>
    <property type="molecule type" value="Genomic_DNA"/>
</dbReference>
<accession>A0ABQ9RPD6</accession>
<comment type="caution">
    <text evidence="1">The sequence shown here is derived from an EMBL/GenBank/DDBJ whole genome shotgun (WGS) entry which is preliminary data.</text>
</comment>
<protein>
    <submittedName>
        <fullName evidence="1">Uncharacterized protein</fullName>
    </submittedName>
</protein>
<keyword evidence="2" id="KW-1185">Reference proteome</keyword>
<dbReference type="RefSeq" id="XP_060387327.1">
    <property type="nucleotide sequence ID" value="XM_060517793.1"/>
</dbReference>
<feature type="non-terminal residue" evidence="1">
    <location>
        <position position="1"/>
    </location>
</feature>
<name>A0ABQ9RPD6_9PEZI</name>
<gene>
    <name evidence="1" type="ORF">CTAM01_01752</name>
</gene>
<proteinExistence type="predicted"/>
<dbReference type="GeneID" id="85402031"/>
<evidence type="ECO:0000313" key="2">
    <source>
        <dbReference type="Proteomes" id="UP001227543"/>
    </source>
</evidence>
<sequence>KPKIQGQTLRKASRVCLFPPSFCLKRTDASGPLRGLCGLQISCFVAQLCFALLYSDTVRCSKVVHTQHLREIPLCIGASAKSISFHGLLRQHTK</sequence>
<evidence type="ECO:0000313" key="1">
    <source>
        <dbReference type="EMBL" id="KAK1509629.1"/>
    </source>
</evidence>
<organism evidence="1 2">
    <name type="scientific">Colletotrichum tamarilloi</name>
    <dbReference type="NCBI Taxonomy" id="1209934"/>
    <lineage>
        <taxon>Eukaryota</taxon>
        <taxon>Fungi</taxon>
        <taxon>Dikarya</taxon>
        <taxon>Ascomycota</taxon>
        <taxon>Pezizomycotina</taxon>
        <taxon>Sordariomycetes</taxon>
        <taxon>Hypocreomycetidae</taxon>
        <taxon>Glomerellales</taxon>
        <taxon>Glomerellaceae</taxon>
        <taxon>Colletotrichum</taxon>
        <taxon>Colletotrichum acutatum species complex</taxon>
    </lineage>
</organism>